<evidence type="ECO:0008006" key="3">
    <source>
        <dbReference type="Google" id="ProtNLM"/>
    </source>
</evidence>
<evidence type="ECO:0000313" key="1">
    <source>
        <dbReference type="EMBL" id="GAD48666.1"/>
    </source>
</evidence>
<dbReference type="OrthoDB" id="7593450at2"/>
<accession>U2Y684</accession>
<evidence type="ECO:0000313" key="2">
    <source>
        <dbReference type="Proteomes" id="UP000016568"/>
    </source>
</evidence>
<reference evidence="1 2" key="1">
    <citation type="submission" date="2013-09" db="EMBL/GenBank/DDBJ databases">
        <title>Whole genome shotgun sequence of Novosphingobium tardaugens NBRC 16725.</title>
        <authorList>
            <person name="Isaki S."/>
            <person name="Hosoyama A."/>
            <person name="Tsuchikane K."/>
            <person name="Katsumata H."/>
            <person name="Ando Y."/>
            <person name="Yamazaki S."/>
            <person name="Fujita N."/>
        </authorList>
    </citation>
    <scope>NUCLEOTIDE SEQUENCE [LARGE SCALE GENOMIC DNA]</scope>
    <source>
        <strain evidence="1 2">NBRC 16725</strain>
    </source>
</reference>
<dbReference type="KEGG" id="ntd:EGO55_09890"/>
<gene>
    <name evidence="1" type="ORF">NT2_04_00770</name>
</gene>
<protein>
    <recommendedName>
        <fullName evidence="3">DUF924 domain-containing protein</fullName>
    </recommendedName>
</protein>
<dbReference type="Gene3D" id="1.20.58.320">
    <property type="entry name" value="TPR-like"/>
    <property type="match status" value="1"/>
</dbReference>
<dbReference type="InterPro" id="IPR011990">
    <property type="entry name" value="TPR-like_helical_dom_sf"/>
</dbReference>
<proteinExistence type="predicted"/>
<dbReference type="SUPFAM" id="SSF48452">
    <property type="entry name" value="TPR-like"/>
    <property type="match status" value="1"/>
</dbReference>
<sequence>MAVAPRRWAAELLHFWFHTLKPRDWFGGGPAVDAQLRTRFAPDLATMSAMSAHSFLTDPLTARAAILLFDQVPRNLFRGTAEAFAYDPLARHITHGVLAREWDLLFPPVARQFIAMPLMHSEDIVDQQHSVAYFTGLGPRYGAAFARSHYRMIARFGRFPHRNPVLGRSSTPAEIRAVEAGNSW</sequence>
<comment type="caution">
    <text evidence="1">The sequence shown here is derived from an EMBL/GenBank/DDBJ whole genome shotgun (WGS) entry which is preliminary data.</text>
</comment>
<dbReference type="InterPro" id="IPR010323">
    <property type="entry name" value="DUF924"/>
</dbReference>
<dbReference type="Gene3D" id="1.25.40.10">
    <property type="entry name" value="Tetratricopeptide repeat domain"/>
    <property type="match status" value="1"/>
</dbReference>
<organism evidence="1 2">
    <name type="scientific">Caenibius tardaugens NBRC 16725</name>
    <dbReference type="NCBI Taxonomy" id="1219035"/>
    <lineage>
        <taxon>Bacteria</taxon>
        <taxon>Pseudomonadati</taxon>
        <taxon>Pseudomonadota</taxon>
        <taxon>Alphaproteobacteria</taxon>
        <taxon>Sphingomonadales</taxon>
        <taxon>Erythrobacteraceae</taxon>
        <taxon>Caenibius</taxon>
    </lineage>
</organism>
<name>U2Y684_9SPHN</name>
<dbReference type="eggNOG" id="COG3803">
    <property type="taxonomic scope" value="Bacteria"/>
</dbReference>
<dbReference type="EMBL" id="BASZ01000004">
    <property type="protein sequence ID" value="GAD48666.1"/>
    <property type="molecule type" value="Genomic_DNA"/>
</dbReference>
<dbReference type="AlphaFoldDB" id="U2Y684"/>
<dbReference type="RefSeq" id="WP_021689573.1">
    <property type="nucleotide sequence ID" value="NZ_BASZ01000004.1"/>
</dbReference>
<dbReference type="Pfam" id="PF06041">
    <property type="entry name" value="DUF924"/>
    <property type="match status" value="1"/>
</dbReference>
<dbReference type="Proteomes" id="UP000016568">
    <property type="component" value="Unassembled WGS sequence"/>
</dbReference>
<keyword evidence="2" id="KW-1185">Reference proteome</keyword>